<keyword evidence="1" id="KW-0812">Transmembrane</keyword>
<evidence type="ECO:0000256" key="1">
    <source>
        <dbReference type="SAM" id="Phobius"/>
    </source>
</evidence>
<reference evidence="2 3" key="1">
    <citation type="submission" date="2023-07" db="EMBL/GenBank/DDBJ databases">
        <title>Genomic Encyclopedia of Type Strains, Phase IV (KMG-IV): sequencing the most valuable type-strain genomes for metagenomic binning, comparative biology and taxonomic classification.</title>
        <authorList>
            <person name="Goeker M."/>
        </authorList>
    </citation>
    <scope>NUCLEOTIDE SEQUENCE [LARGE SCALE GENOMIC DNA]</scope>
    <source>
        <strain evidence="2 3">DSM 23494</strain>
    </source>
</reference>
<name>A0ABU0ALR3_9BACI</name>
<protein>
    <submittedName>
        <fullName evidence="2">Uncharacterized protein</fullName>
    </submittedName>
</protein>
<organism evidence="2 3">
    <name type="scientific">Cytobacillus purgationiresistens</name>
    <dbReference type="NCBI Taxonomy" id="863449"/>
    <lineage>
        <taxon>Bacteria</taxon>
        <taxon>Bacillati</taxon>
        <taxon>Bacillota</taxon>
        <taxon>Bacilli</taxon>
        <taxon>Bacillales</taxon>
        <taxon>Bacillaceae</taxon>
        <taxon>Cytobacillus</taxon>
    </lineage>
</organism>
<dbReference type="Proteomes" id="UP001238088">
    <property type="component" value="Unassembled WGS sequence"/>
</dbReference>
<dbReference type="EMBL" id="JAUSUB010000017">
    <property type="protein sequence ID" value="MDQ0271819.1"/>
    <property type="molecule type" value="Genomic_DNA"/>
</dbReference>
<comment type="caution">
    <text evidence="2">The sequence shown here is derived from an EMBL/GenBank/DDBJ whole genome shotgun (WGS) entry which is preliminary data.</text>
</comment>
<feature type="transmembrane region" description="Helical" evidence="1">
    <location>
        <begin position="12"/>
        <end position="33"/>
    </location>
</feature>
<proteinExistence type="predicted"/>
<gene>
    <name evidence="2" type="ORF">J2S17_003707</name>
</gene>
<keyword evidence="1" id="KW-1133">Transmembrane helix</keyword>
<accession>A0ABU0ALR3</accession>
<evidence type="ECO:0000313" key="3">
    <source>
        <dbReference type="Proteomes" id="UP001238088"/>
    </source>
</evidence>
<keyword evidence="1" id="KW-0472">Membrane</keyword>
<evidence type="ECO:0000313" key="2">
    <source>
        <dbReference type="EMBL" id="MDQ0271819.1"/>
    </source>
</evidence>
<keyword evidence="3" id="KW-1185">Reference proteome</keyword>
<dbReference type="RefSeq" id="WP_307477143.1">
    <property type="nucleotide sequence ID" value="NZ_JAUSUB010000017.1"/>
</dbReference>
<sequence>MIEYTSIEVMNMWLFLVFCAGLLGLGFFIDWVAKRKGLDNYNSEENVKHVSESERIYTETYMDHVRNEQHHGPL</sequence>